<dbReference type="AlphaFoldDB" id="A0A7X5UQX8"/>
<keyword evidence="2" id="KW-1185">Reference proteome</keyword>
<name>A0A7X5UQX8_9PSEU</name>
<dbReference type="Proteomes" id="UP000545493">
    <property type="component" value="Unassembled WGS sequence"/>
</dbReference>
<reference evidence="1 2" key="1">
    <citation type="submission" date="2020-03" db="EMBL/GenBank/DDBJ databases">
        <title>Sequencing the genomes of 1000 actinobacteria strains.</title>
        <authorList>
            <person name="Klenk H.-P."/>
        </authorList>
    </citation>
    <scope>NUCLEOTIDE SEQUENCE [LARGE SCALE GENOMIC DNA]</scope>
    <source>
        <strain evidence="1 2">DSM 45685</strain>
    </source>
</reference>
<dbReference type="RefSeq" id="WP_167171526.1">
    <property type="nucleotide sequence ID" value="NZ_JAAOYM010000001.1"/>
</dbReference>
<accession>A0A7X5UQX8</accession>
<dbReference type="InterPro" id="IPR036188">
    <property type="entry name" value="FAD/NAD-bd_sf"/>
</dbReference>
<dbReference type="Pfam" id="PF13450">
    <property type="entry name" value="NAD_binding_8"/>
    <property type="match status" value="1"/>
</dbReference>
<gene>
    <name evidence="1" type="ORF">FHU38_002918</name>
</gene>
<dbReference type="PRINTS" id="PR00411">
    <property type="entry name" value="PNDRDTASEI"/>
</dbReference>
<evidence type="ECO:0000313" key="2">
    <source>
        <dbReference type="Proteomes" id="UP000545493"/>
    </source>
</evidence>
<evidence type="ECO:0000313" key="1">
    <source>
        <dbReference type="EMBL" id="NIJ12574.1"/>
    </source>
</evidence>
<dbReference type="PANTHER" id="PTHR10668">
    <property type="entry name" value="PHYTOENE DEHYDROGENASE"/>
    <property type="match status" value="1"/>
</dbReference>
<protein>
    <submittedName>
        <fullName evidence="1">Phytoene dehydrogenase-like protein</fullName>
    </submittedName>
</protein>
<dbReference type="EMBL" id="JAAOYM010000001">
    <property type="protein sequence ID" value="NIJ12574.1"/>
    <property type="molecule type" value="Genomic_DNA"/>
</dbReference>
<dbReference type="Gene3D" id="3.50.50.60">
    <property type="entry name" value="FAD/NAD(P)-binding domain"/>
    <property type="match status" value="1"/>
</dbReference>
<comment type="caution">
    <text evidence="1">The sequence shown here is derived from an EMBL/GenBank/DDBJ whole genome shotgun (WGS) entry which is preliminary data.</text>
</comment>
<dbReference type="PANTHER" id="PTHR10668:SF105">
    <property type="entry name" value="DEHYDROGENASE-RELATED"/>
    <property type="match status" value="1"/>
</dbReference>
<proteinExistence type="predicted"/>
<sequence length="477" mass="50348">MTKAVVVGSGPNGLAAALTLAAEGVEVEVLEAAPTIGGGTRTSELTLPGLLHDECSGFHPLAVDTPFARRFDLSRHGLRWRWPEVQYSHPLDGGGGAAAWRSADATAAALGADGRAWRQVFGWLTSRFDDIAEDFLRPMLHVPAHPVKLARFGALATLPAAALARRWSTPQGRALFAGVAAHALRPFASPMSSAIGVALGTAAHRYGWPVAEGGSAAIARALAGLLAEHGGKVRTGITVTSLDELSSADVVMLDVAPSSAARIVGDRMPSRVRRALTRYRHGPGVCKVEFAVREGVPWQHEESRRAGTVHVGGSLAEIAAAEREVHRGRMPPRPFVLVGQQYLADPSRAAGGVAPVYAYAHVPQGWTGDATAAIERQIERFAPGFRDRVLARHVRSARQLEEYNPNYLGGDVVTGANDALQLVFRPRVALDPYRLGVPGVYLCSAATPPGAGAHGMCGYNAARSALRELRGKGAGCS</sequence>
<dbReference type="SUPFAM" id="SSF51905">
    <property type="entry name" value="FAD/NAD(P)-binding domain"/>
    <property type="match status" value="1"/>
</dbReference>
<organism evidence="1 2">
    <name type="scientific">Saccharomonospora amisosensis</name>
    <dbReference type="NCBI Taxonomy" id="1128677"/>
    <lineage>
        <taxon>Bacteria</taxon>
        <taxon>Bacillati</taxon>
        <taxon>Actinomycetota</taxon>
        <taxon>Actinomycetes</taxon>
        <taxon>Pseudonocardiales</taxon>
        <taxon>Pseudonocardiaceae</taxon>
        <taxon>Saccharomonospora</taxon>
    </lineage>
</organism>